<evidence type="ECO:0000256" key="4">
    <source>
        <dbReference type="PROSITE-ProRule" id="PRU00335"/>
    </source>
</evidence>
<dbReference type="PROSITE" id="PS50977">
    <property type="entry name" value="HTH_TETR_2"/>
    <property type="match status" value="1"/>
</dbReference>
<gene>
    <name evidence="7" type="ORF">N865_07130</name>
</gene>
<feature type="domain" description="HTH tetR-type" evidence="6">
    <location>
        <begin position="11"/>
        <end position="71"/>
    </location>
</feature>
<comment type="caution">
    <text evidence="7">The sequence shown here is derived from an EMBL/GenBank/DDBJ whole genome shotgun (WGS) entry which is preliminary data.</text>
</comment>
<dbReference type="Gene3D" id="1.10.357.10">
    <property type="entry name" value="Tetracycline Repressor, domain 2"/>
    <property type="match status" value="1"/>
</dbReference>
<name>W9GB71_9MICO</name>
<feature type="DNA-binding region" description="H-T-H motif" evidence="4">
    <location>
        <begin position="34"/>
        <end position="53"/>
    </location>
</feature>
<keyword evidence="8" id="KW-1185">Reference proteome</keyword>
<reference evidence="7 8" key="1">
    <citation type="submission" date="2013-08" db="EMBL/GenBank/DDBJ databases">
        <title>Intrasporangium oryzae NRRL B-24470.</title>
        <authorList>
            <person name="Liu H."/>
            <person name="Wang G."/>
        </authorList>
    </citation>
    <scope>NUCLEOTIDE SEQUENCE [LARGE SCALE GENOMIC DNA]</scope>
    <source>
        <strain evidence="7 8">NRRL B-24470</strain>
    </source>
</reference>
<dbReference type="SUPFAM" id="SSF48498">
    <property type="entry name" value="Tetracyclin repressor-like, C-terminal domain"/>
    <property type="match status" value="1"/>
</dbReference>
<keyword evidence="2 4" id="KW-0238">DNA-binding</keyword>
<dbReference type="PANTHER" id="PTHR30055:SF151">
    <property type="entry name" value="TRANSCRIPTIONAL REGULATORY PROTEIN"/>
    <property type="match status" value="1"/>
</dbReference>
<evidence type="ECO:0000256" key="3">
    <source>
        <dbReference type="ARBA" id="ARBA00023163"/>
    </source>
</evidence>
<dbReference type="RefSeq" id="WP_034803993.1">
    <property type="nucleotide sequence ID" value="NZ_AWSA01000014.1"/>
</dbReference>
<dbReference type="InterPro" id="IPR036271">
    <property type="entry name" value="Tet_transcr_reg_TetR-rel_C_sf"/>
</dbReference>
<dbReference type="GO" id="GO:0003700">
    <property type="term" value="F:DNA-binding transcription factor activity"/>
    <property type="evidence" value="ECO:0007669"/>
    <property type="project" value="TreeGrafter"/>
</dbReference>
<dbReference type="PATRIC" id="fig|1386089.3.peg.1658"/>
<dbReference type="OrthoDB" id="329481at2"/>
<dbReference type="GO" id="GO:0000976">
    <property type="term" value="F:transcription cis-regulatory region binding"/>
    <property type="evidence" value="ECO:0007669"/>
    <property type="project" value="TreeGrafter"/>
</dbReference>
<evidence type="ECO:0000259" key="6">
    <source>
        <dbReference type="PROSITE" id="PS50977"/>
    </source>
</evidence>
<evidence type="ECO:0000256" key="2">
    <source>
        <dbReference type="ARBA" id="ARBA00023125"/>
    </source>
</evidence>
<dbReference type="AlphaFoldDB" id="W9GB71"/>
<accession>W9GB71</accession>
<dbReference type="SUPFAM" id="SSF46689">
    <property type="entry name" value="Homeodomain-like"/>
    <property type="match status" value="1"/>
</dbReference>
<protein>
    <submittedName>
        <fullName evidence="7">TetR family transcriptional regulator</fullName>
    </submittedName>
</protein>
<feature type="region of interest" description="Disordered" evidence="5">
    <location>
        <begin position="157"/>
        <end position="177"/>
    </location>
</feature>
<dbReference type="Pfam" id="PF00440">
    <property type="entry name" value="TetR_N"/>
    <property type="match status" value="1"/>
</dbReference>
<dbReference type="PANTHER" id="PTHR30055">
    <property type="entry name" value="HTH-TYPE TRANSCRIPTIONAL REGULATOR RUTR"/>
    <property type="match status" value="1"/>
</dbReference>
<dbReference type="Proteomes" id="UP000019489">
    <property type="component" value="Unassembled WGS sequence"/>
</dbReference>
<sequence length="234" mass="25136">MPRGSASAREPLSRGRVLRAAIALADAEGIDAVSMRRLAEGLGVVPMALYKHVADKDDLLDGMVDTLIGDMPALQAPRPTQWRGAVRDTILGARAVVAAHPWARRAIETRTVRTPAVLGHMERLTQLFLGAGFSPDLTHHVMHLLGNRIWGFSPELFNDPGGAPSPTKRRTSGTPDPQDYPGILLIAADAQARRPGAVGCDEDFEFDFALGVILDGVARLHRSKWASDAARDGG</sequence>
<dbReference type="InterPro" id="IPR001647">
    <property type="entry name" value="HTH_TetR"/>
</dbReference>
<dbReference type="EMBL" id="AWSA01000014">
    <property type="protein sequence ID" value="EWT02058.1"/>
    <property type="molecule type" value="Genomic_DNA"/>
</dbReference>
<dbReference type="Pfam" id="PF02909">
    <property type="entry name" value="TetR_C_1"/>
    <property type="match status" value="1"/>
</dbReference>
<organism evidence="7 8">
    <name type="scientific">Intrasporangium oryzae NRRL B-24470</name>
    <dbReference type="NCBI Taxonomy" id="1386089"/>
    <lineage>
        <taxon>Bacteria</taxon>
        <taxon>Bacillati</taxon>
        <taxon>Actinomycetota</taxon>
        <taxon>Actinomycetes</taxon>
        <taxon>Micrococcales</taxon>
        <taxon>Intrasporangiaceae</taxon>
        <taxon>Intrasporangium</taxon>
    </lineage>
</organism>
<dbReference type="InterPro" id="IPR050109">
    <property type="entry name" value="HTH-type_TetR-like_transc_reg"/>
</dbReference>
<dbReference type="InterPro" id="IPR004111">
    <property type="entry name" value="Repressor_TetR_C"/>
</dbReference>
<evidence type="ECO:0000313" key="7">
    <source>
        <dbReference type="EMBL" id="EWT02058.1"/>
    </source>
</evidence>
<evidence type="ECO:0000256" key="1">
    <source>
        <dbReference type="ARBA" id="ARBA00023015"/>
    </source>
</evidence>
<dbReference type="eggNOG" id="COG1309">
    <property type="taxonomic scope" value="Bacteria"/>
</dbReference>
<keyword evidence="3" id="KW-0804">Transcription</keyword>
<evidence type="ECO:0000256" key="5">
    <source>
        <dbReference type="SAM" id="MobiDB-lite"/>
    </source>
</evidence>
<dbReference type="STRING" id="1386089.N865_07130"/>
<dbReference type="Gene3D" id="1.10.10.60">
    <property type="entry name" value="Homeodomain-like"/>
    <property type="match status" value="1"/>
</dbReference>
<keyword evidence="1" id="KW-0805">Transcription regulation</keyword>
<dbReference type="GO" id="GO:0045892">
    <property type="term" value="P:negative regulation of DNA-templated transcription"/>
    <property type="evidence" value="ECO:0007669"/>
    <property type="project" value="InterPro"/>
</dbReference>
<proteinExistence type="predicted"/>
<evidence type="ECO:0000313" key="8">
    <source>
        <dbReference type="Proteomes" id="UP000019489"/>
    </source>
</evidence>
<dbReference type="InterPro" id="IPR009057">
    <property type="entry name" value="Homeodomain-like_sf"/>
</dbReference>